<dbReference type="Proteomes" id="UP000024635">
    <property type="component" value="Unassembled WGS sequence"/>
</dbReference>
<evidence type="ECO:0000256" key="2">
    <source>
        <dbReference type="SAM" id="SignalP"/>
    </source>
</evidence>
<organism evidence="3 4">
    <name type="scientific">Ancylostoma ceylanicum</name>
    <dbReference type="NCBI Taxonomy" id="53326"/>
    <lineage>
        <taxon>Eukaryota</taxon>
        <taxon>Metazoa</taxon>
        <taxon>Ecdysozoa</taxon>
        <taxon>Nematoda</taxon>
        <taxon>Chromadorea</taxon>
        <taxon>Rhabditida</taxon>
        <taxon>Rhabditina</taxon>
        <taxon>Rhabditomorpha</taxon>
        <taxon>Strongyloidea</taxon>
        <taxon>Ancylostomatidae</taxon>
        <taxon>Ancylostomatinae</taxon>
        <taxon>Ancylostoma</taxon>
    </lineage>
</organism>
<dbReference type="EMBL" id="JARK01001352">
    <property type="protein sequence ID" value="EYC23117.1"/>
    <property type="molecule type" value="Genomic_DNA"/>
</dbReference>
<name>A0A016V7Z3_9BILA</name>
<evidence type="ECO:0008006" key="5">
    <source>
        <dbReference type="Google" id="ProtNLM"/>
    </source>
</evidence>
<dbReference type="AlphaFoldDB" id="A0A016V7Z3"/>
<sequence length="233" mass="25091">MHGLTAAILFAVAVLCLSQKVPSKRTPEAGTQQTVVIRADSIRVSRPNTAPAVQGNGNTRNGVAAQSSHQTCGKPGSGLRILVISTKPDATTSQLMHKVAEVLAGSGHHVTLISSTSQTNQPLASGVILKKLDYGLRSEALVNVLSNIRVMDRLRAVSHLSQDMLAFCEKVFDRMDVIDWIRIQKFDIAVTSGATCFQPLLHLTGIKRSVIVTSAEPVPWITRTMGMPEFGEL</sequence>
<proteinExistence type="predicted"/>
<keyword evidence="2" id="KW-0732">Signal</keyword>
<feature type="region of interest" description="Disordered" evidence="1">
    <location>
        <begin position="46"/>
        <end position="70"/>
    </location>
</feature>
<evidence type="ECO:0000313" key="4">
    <source>
        <dbReference type="Proteomes" id="UP000024635"/>
    </source>
</evidence>
<feature type="signal peptide" evidence="2">
    <location>
        <begin position="1"/>
        <end position="18"/>
    </location>
</feature>
<gene>
    <name evidence="3" type="primary">Acey_s0016.g3131</name>
    <name evidence="3" type="ORF">Y032_0016g3131</name>
</gene>
<evidence type="ECO:0000256" key="1">
    <source>
        <dbReference type="SAM" id="MobiDB-lite"/>
    </source>
</evidence>
<comment type="caution">
    <text evidence="3">The sequence shown here is derived from an EMBL/GenBank/DDBJ whole genome shotgun (WGS) entry which is preliminary data.</text>
</comment>
<feature type="chain" id="PRO_5001490365" description="Glucuronosyltransferase" evidence="2">
    <location>
        <begin position="19"/>
        <end position="233"/>
    </location>
</feature>
<evidence type="ECO:0000313" key="3">
    <source>
        <dbReference type="EMBL" id="EYC23117.1"/>
    </source>
</evidence>
<feature type="compositionally biased region" description="Polar residues" evidence="1">
    <location>
        <begin position="55"/>
        <end position="70"/>
    </location>
</feature>
<protein>
    <recommendedName>
        <fullName evidence="5">Glucuronosyltransferase</fullName>
    </recommendedName>
</protein>
<dbReference type="OrthoDB" id="5835829at2759"/>
<dbReference type="SUPFAM" id="SSF53756">
    <property type="entry name" value="UDP-Glycosyltransferase/glycogen phosphorylase"/>
    <property type="match status" value="1"/>
</dbReference>
<keyword evidence="4" id="KW-1185">Reference proteome</keyword>
<reference evidence="4" key="1">
    <citation type="journal article" date="2015" name="Nat. Genet.">
        <title>The genome and transcriptome of the zoonotic hookworm Ancylostoma ceylanicum identify infection-specific gene families.</title>
        <authorList>
            <person name="Schwarz E.M."/>
            <person name="Hu Y."/>
            <person name="Antoshechkin I."/>
            <person name="Miller M.M."/>
            <person name="Sternberg P.W."/>
            <person name="Aroian R.V."/>
        </authorList>
    </citation>
    <scope>NUCLEOTIDE SEQUENCE</scope>
    <source>
        <strain evidence="4">HY135</strain>
    </source>
</reference>
<accession>A0A016V7Z3</accession>